<dbReference type="Proteomes" id="UP000050761">
    <property type="component" value="Unassembled WGS sequence"/>
</dbReference>
<dbReference type="WBParaSite" id="HPBE_0000183101-mRNA-1">
    <property type="protein sequence ID" value="HPBE_0000183101-mRNA-1"/>
    <property type="gene ID" value="HPBE_0000183101"/>
</dbReference>
<name>A0A183F6N9_HELPZ</name>
<dbReference type="AlphaFoldDB" id="A0A183F6N9"/>
<protein>
    <submittedName>
        <fullName evidence="2 4">Uncharacterized protein</fullName>
    </submittedName>
</protein>
<accession>A0A183F6N9</accession>
<sequence>MASSIPPPVTPIVRSLCESVRQKADIIAGMAATVGVSILVVLYFSTSLSDGPLWIDSLINLYLAQDAALRKTNSYVVTASRRTLPGDRRFTVENLSKACDPESEIQGFACRFTGKHGKDHGLKDWPEDIVAFVTDFLIDALGLSDPDDIDMHEQDLIARRNLCASMSLRQPLKCSTLALILITAQVLNYTRH</sequence>
<evidence type="ECO:0000256" key="1">
    <source>
        <dbReference type="SAM" id="Phobius"/>
    </source>
</evidence>
<evidence type="ECO:0000313" key="2">
    <source>
        <dbReference type="EMBL" id="VDO21609.1"/>
    </source>
</evidence>
<keyword evidence="1" id="KW-0472">Membrane</keyword>
<evidence type="ECO:0000313" key="3">
    <source>
        <dbReference type="Proteomes" id="UP000050761"/>
    </source>
</evidence>
<reference evidence="4" key="2">
    <citation type="submission" date="2019-09" db="UniProtKB">
        <authorList>
            <consortium name="WormBaseParasite"/>
        </authorList>
    </citation>
    <scope>IDENTIFICATION</scope>
</reference>
<organism evidence="3 4">
    <name type="scientific">Heligmosomoides polygyrus</name>
    <name type="common">Parasitic roundworm</name>
    <dbReference type="NCBI Taxonomy" id="6339"/>
    <lineage>
        <taxon>Eukaryota</taxon>
        <taxon>Metazoa</taxon>
        <taxon>Ecdysozoa</taxon>
        <taxon>Nematoda</taxon>
        <taxon>Chromadorea</taxon>
        <taxon>Rhabditida</taxon>
        <taxon>Rhabditina</taxon>
        <taxon>Rhabditomorpha</taxon>
        <taxon>Strongyloidea</taxon>
        <taxon>Heligmosomidae</taxon>
        <taxon>Heligmosomoides</taxon>
    </lineage>
</organism>
<keyword evidence="1" id="KW-1133">Transmembrane helix</keyword>
<evidence type="ECO:0000313" key="4">
    <source>
        <dbReference type="WBParaSite" id="HPBE_0000183101-mRNA-1"/>
    </source>
</evidence>
<proteinExistence type="predicted"/>
<gene>
    <name evidence="2" type="ORF">HPBE_LOCUS1832</name>
</gene>
<dbReference type="EMBL" id="UZAH01002292">
    <property type="protein sequence ID" value="VDO21609.1"/>
    <property type="molecule type" value="Genomic_DNA"/>
</dbReference>
<accession>A0A3P7TNM9</accession>
<keyword evidence="3" id="KW-1185">Reference proteome</keyword>
<reference evidence="2 3" key="1">
    <citation type="submission" date="2018-11" db="EMBL/GenBank/DDBJ databases">
        <authorList>
            <consortium name="Pathogen Informatics"/>
        </authorList>
    </citation>
    <scope>NUCLEOTIDE SEQUENCE [LARGE SCALE GENOMIC DNA]</scope>
</reference>
<keyword evidence="1" id="KW-0812">Transmembrane</keyword>
<feature type="transmembrane region" description="Helical" evidence="1">
    <location>
        <begin position="26"/>
        <end position="44"/>
    </location>
</feature>